<dbReference type="Proteomes" id="UP001362999">
    <property type="component" value="Unassembled WGS sequence"/>
</dbReference>
<dbReference type="AlphaFoldDB" id="A0AAW0AE99"/>
<gene>
    <name evidence="1" type="ORF">R3P38DRAFT_3028521</name>
</gene>
<evidence type="ECO:0000313" key="2">
    <source>
        <dbReference type="Proteomes" id="UP001362999"/>
    </source>
</evidence>
<dbReference type="EMBL" id="JAWWNJ010000070">
    <property type="protein sequence ID" value="KAK7007645.1"/>
    <property type="molecule type" value="Genomic_DNA"/>
</dbReference>
<accession>A0AAW0AE99</accession>
<feature type="non-terminal residue" evidence="1">
    <location>
        <position position="199"/>
    </location>
</feature>
<evidence type="ECO:0000313" key="1">
    <source>
        <dbReference type="EMBL" id="KAK7007645.1"/>
    </source>
</evidence>
<proteinExistence type="predicted"/>
<name>A0AAW0AE99_9AGAR</name>
<comment type="caution">
    <text evidence="1">The sequence shown here is derived from an EMBL/GenBank/DDBJ whole genome shotgun (WGS) entry which is preliminary data.</text>
</comment>
<reference evidence="1 2" key="1">
    <citation type="journal article" date="2024" name="J Genomics">
        <title>Draft genome sequencing and assembly of Favolaschia claudopus CIRM-BRFM 2984 isolated from oak limbs.</title>
        <authorList>
            <person name="Navarro D."/>
            <person name="Drula E."/>
            <person name="Chaduli D."/>
            <person name="Cazenave R."/>
            <person name="Ahrendt S."/>
            <person name="Wang J."/>
            <person name="Lipzen A."/>
            <person name="Daum C."/>
            <person name="Barry K."/>
            <person name="Grigoriev I.V."/>
            <person name="Favel A."/>
            <person name="Rosso M.N."/>
            <person name="Martin F."/>
        </authorList>
    </citation>
    <scope>NUCLEOTIDE SEQUENCE [LARGE SCALE GENOMIC DNA]</scope>
    <source>
        <strain evidence="1 2">CIRM-BRFM 2984</strain>
    </source>
</reference>
<organism evidence="1 2">
    <name type="scientific">Favolaschia claudopus</name>
    <dbReference type="NCBI Taxonomy" id="2862362"/>
    <lineage>
        <taxon>Eukaryota</taxon>
        <taxon>Fungi</taxon>
        <taxon>Dikarya</taxon>
        <taxon>Basidiomycota</taxon>
        <taxon>Agaricomycotina</taxon>
        <taxon>Agaricomycetes</taxon>
        <taxon>Agaricomycetidae</taxon>
        <taxon>Agaricales</taxon>
        <taxon>Marasmiineae</taxon>
        <taxon>Mycenaceae</taxon>
        <taxon>Favolaschia</taxon>
    </lineage>
</organism>
<protein>
    <submittedName>
        <fullName evidence="1">Uncharacterized protein</fullName>
    </submittedName>
</protein>
<sequence>MRQFPEIIHTVYSIQRDTYMEDWCLYMVDIIEVSPFPNDMLLFSMLNSLLHQQQHGNGMMKQQPPSIMIRRSARFLPIAKNSHSPGHGIHPPRSLSAFPSVTVLSRALIIGAGAGCSETIRDFVFVCATGGNAGSSERSVDDICCMGWGDIVVGGHESMTSVKTEGNPNPVHCQIKALRLLDPISHCVIASPCPLPPSS</sequence>
<keyword evidence="2" id="KW-1185">Reference proteome</keyword>